<accession>A0ABV0MRH2</accession>
<evidence type="ECO:0000313" key="2">
    <source>
        <dbReference type="Proteomes" id="UP001476798"/>
    </source>
</evidence>
<dbReference type="Proteomes" id="UP001476798">
    <property type="component" value="Unassembled WGS sequence"/>
</dbReference>
<keyword evidence="2" id="KW-1185">Reference proteome</keyword>
<evidence type="ECO:0000313" key="1">
    <source>
        <dbReference type="EMBL" id="MEQ2161692.1"/>
    </source>
</evidence>
<proteinExistence type="predicted"/>
<organism evidence="1 2">
    <name type="scientific">Goodea atripinnis</name>
    <dbReference type="NCBI Taxonomy" id="208336"/>
    <lineage>
        <taxon>Eukaryota</taxon>
        <taxon>Metazoa</taxon>
        <taxon>Chordata</taxon>
        <taxon>Craniata</taxon>
        <taxon>Vertebrata</taxon>
        <taxon>Euteleostomi</taxon>
        <taxon>Actinopterygii</taxon>
        <taxon>Neopterygii</taxon>
        <taxon>Teleostei</taxon>
        <taxon>Neoteleostei</taxon>
        <taxon>Acanthomorphata</taxon>
        <taxon>Ovalentaria</taxon>
        <taxon>Atherinomorphae</taxon>
        <taxon>Cyprinodontiformes</taxon>
        <taxon>Goodeidae</taxon>
        <taxon>Goodea</taxon>
    </lineage>
</organism>
<gene>
    <name evidence="1" type="ORF">GOODEAATRI_012141</name>
</gene>
<comment type="caution">
    <text evidence="1">The sequence shown here is derived from an EMBL/GenBank/DDBJ whole genome shotgun (WGS) entry which is preliminary data.</text>
</comment>
<protein>
    <submittedName>
        <fullName evidence="1">Uncharacterized protein</fullName>
    </submittedName>
</protein>
<reference evidence="1 2" key="1">
    <citation type="submission" date="2021-06" db="EMBL/GenBank/DDBJ databases">
        <authorList>
            <person name="Palmer J.M."/>
        </authorList>
    </citation>
    <scope>NUCLEOTIDE SEQUENCE [LARGE SCALE GENOMIC DNA]</scope>
    <source>
        <strain evidence="1 2">GA_2019</strain>
        <tissue evidence="1">Muscle</tissue>
    </source>
</reference>
<sequence length="166" mass="18574">MLLQITPPMMHSHMEAFSEAPLMFLAVILSSNPLMPSSLNSQCTDYPRKPLQPTSIGSQWMASATVFRICHGARALWQQLSVFSREPHPRHSGHAEDFASPQQCRFDGLGRTSYTDWIRNLSPAGSDFHSSARADAFQFIQASSRRMAAVLLWHPSSTSARICPWT</sequence>
<name>A0ABV0MRH2_9TELE</name>
<dbReference type="EMBL" id="JAHRIO010010764">
    <property type="protein sequence ID" value="MEQ2161692.1"/>
    <property type="molecule type" value="Genomic_DNA"/>
</dbReference>